<dbReference type="SMART" id="SM00052">
    <property type="entry name" value="EAL"/>
    <property type="match status" value="1"/>
</dbReference>
<dbReference type="STRING" id="1796497.GCE9029_03608"/>
<dbReference type="InterPro" id="IPR050706">
    <property type="entry name" value="Cyclic-di-GMP_PDE-like"/>
</dbReference>
<feature type="domain" description="EAL" evidence="3">
    <location>
        <begin position="142"/>
        <end position="397"/>
    </location>
</feature>
<dbReference type="Pfam" id="PF00072">
    <property type="entry name" value="Response_reg"/>
    <property type="match status" value="1"/>
</dbReference>
<feature type="domain" description="Response regulatory" evidence="2">
    <location>
        <begin position="9"/>
        <end position="131"/>
    </location>
</feature>
<dbReference type="Pfam" id="PF00563">
    <property type="entry name" value="EAL"/>
    <property type="match status" value="1"/>
</dbReference>
<dbReference type="PROSITE" id="PS50110">
    <property type="entry name" value="RESPONSE_REGULATORY"/>
    <property type="match status" value="1"/>
</dbReference>
<evidence type="ECO:0000313" key="4">
    <source>
        <dbReference type="EMBL" id="CZF83051.1"/>
    </source>
</evidence>
<dbReference type="GO" id="GO:0000160">
    <property type="term" value="P:phosphorelay signal transduction system"/>
    <property type="evidence" value="ECO:0007669"/>
    <property type="project" value="InterPro"/>
</dbReference>
<dbReference type="EMBL" id="FIZX01000002">
    <property type="protein sequence ID" value="CZF83051.1"/>
    <property type="molecule type" value="Genomic_DNA"/>
</dbReference>
<proteinExistence type="predicted"/>
<gene>
    <name evidence="4" type="primary">gmr_5</name>
    <name evidence="4" type="ORF">GCE9029_03608</name>
</gene>
<dbReference type="InterPro" id="IPR001789">
    <property type="entry name" value="Sig_transdc_resp-reg_receiver"/>
</dbReference>
<dbReference type="PROSITE" id="PS50883">
    <property type="entry name" value="EAL"/>
    <property type="match status" value="1"/>
</dbReference>
<evidence type="ECO:0000256" key="1">
    <source>
        <dbReference type="PROSITE-ProRule" id="PRU00169"/>
    </source>
</evidence>
<sequence length="408" mass="45642">MGRVKSTKHVAVIDDSESVLLLIKKMLSCLGYEKVSCFSCPQTALDEINFGRTHYDVVFTNLGMPDIDGMCVIRELGRMNFRGAVCIISDLENRVTELAAEIAKLQWVYLLGSIAKPITLDALEKTLNKLPRPDEMQFAQNSAMSREELIKYLIGGNVVPYYQPKVNPLTKRVESVEVLARIFDPERGVVIMPSCFLATAVQHGLVDLLTTTIAEKTATDMETLSAIFGPDVTVSINLSAQQLGDLSIPNRLDALFKAKNVLRQRITLEITEESALSSPEQLESLNRLRMQGFGVSLDDFGTGFANFRHLRHLPFTEVKVDRSLISKIHTDHFGQAIVRSLADFSLESECKVVAEGVELSEELEYLTSNYPSMLVQGFLICHPKPIEELEAWYVKWAAQCEYSEKVKS</sequence>
<dbReference type="InterPro" id="IPR001633">
    <property type="entry name" value="EAL_dom"/>
</dbReference>
<reference evidence="5" key="1">
    <citation type="submission" date="2016-02" db="EMBL/GenBank/DDBJ databases">
        <authorList>
            <person name="Rodrigo-Torres Lidia"/>
            <person name="Arahal R.David."/>
        </authorList>
    </citation>
    <scope>NUCLEOTIDE SEQUENCE [LARGE SCALE GENOMIC DNA]</scope>
    <source>
        <strain evidence="5">CECT 9029</strain>
    </source>
</reference>
<dbReference type="PANTHER" id="PTHR33121">
    <property type="entry name" value="CYCLIC DI-GMP PHOSPHODIESTERASE PDEF"/>
    <property type="match status" value="1"/>
</dbReference>
<dbReference type="AlphaFoldDB" id="A0A128F9U3"/>
<dbReference type="SUPFAM" id="SSF52172">
    <property type="entry name" value="CheY-like"/>
    <property type="match status" value="1"/>
</dbReference>
<dbReference type="Proteomes" id="UP000071641">
    <property type="component" value="Unassembled WGS sequence"/>
</dbReference>
<dbReference type="Gene3D" id="3.20.20.450">
    <property type="entry name" value="EAL domain"/>
    <property type="match status" value="1"/>
</dbReference>
<evidence type="ECO:0000259" key="3">
    <source>
        <dbReference type="PROSITE" id="PS50883"/>
    </source>
</evidence>
<dbReference type="InterPro" id="IPR035919">
    <property type="entry name" value="EAL_sf"/>
</dbReference>
<dbReference type="GO" id="GO:0071111">
    <property type="term" value="F:cyclic-guanylate-specific phosphodiesterase activity"/>
    <property type="evidence" value="ECO:0007669"/>
    <property type="project" value="UniProtKB-EC"/>
</dbReference>
<dbReference type="SMART" id="SM00448">
    <property type="entry name" value="REC"/>
    <property type="match status" value="1"/>
</dbReference>
<dbReference type="PANTHER" id="PTHR33121:SF79">
    <property type="entry name" value="CYCLIC DI-GMP PHOSPHODIESTERASE PDED-RELATED"/>
    <property type="match status" value="1"/>
</dbReference>
<dbReference type="CDD" id="cd01948">
    <property type="entry name" value="EAL"/>
    <property type="match status" value="1"/>
</dbReference>
<name>A0A128F9U3_9GAMM</name>
<dbReference type="Gene3D" id="3.40.50.2300">
    <property type="match status" value="1"/>
</dbReference>
<organism evidence="4 5">
    <name type="scientific">Grimontia celer</name>
    <dbReference type="NCBI Taxonomy" id="1796497"/>
    <lineage>
        <taxon>Bacteria</taxon>
        <taxon>Pseudomonadati</taxon>
        <taxon>Pseudomonadota</taxon>
        <taxon>Gammaproteobacteria</taxon>
        <taxon>Vibrionales</taxon>
        <taxon>Vibrionaceae</taxon>
        <taxon>Grimontia</taxon>
    </lineage>
</organism>
<accession>A0A128F9U3</accession>
<comment type="caution">
    <text evidence="1">Lacks conserved residue(s) required for the propagation of feature annotation.</text>
</comment>
<keyword evidence="5" id="KW-1185">Reference proteome</keyword>
<evidence type="ECO:0000259" key="2">
    <source>
        <dbReference type="PROSITE" id="PS50110"/>
    </source>
</evidence>
<protein>
    <submittedName>
        <fullName evidence="4">Cyclic di-GMP phosphodiesterase Gmr</fullName>
        <ecNumber evidence="4">3.1.4.52</ecNumber>
    </submittedName>
</protein>
<dbReference type="InterPro" id="IPR011006">
    <property type="entry name" value="CheY-like_superfamily"/>
</dbReference>
<keyword evidence="4" id="KW-0378">Hydrolase</keyword>
<evidence type="ECO:0000313" key="5">
    <source>
        <dbReference type="Proteomes" id="UP000071641"/>
    </source>
</evidence>
<dbReference type="SUPFAM" id="SSF141868">
    <property type="entry name" value="EAL domain-like"/>
    <property type="match status" value="1"/>
</dbReference>
<dbReference type="EC" id="3.1.4.52" evidence="4"/>